<dbReference type="RefSeq" id="WP_139603684.1">
    <property type="nucleotide sequence ID" value="NZ_VDCQ01000025.1"/>
</dbReference>
<proteinExistence type="predicted"/>
<feature type="transmembrane region" description="Helical" evidence="7">
    <location>
        <begin position="60"/>
        <end position="87"/>
    </location>
</feature>
<gene>
    <name evidence="8" type="ORF">FE784_18355</name>
</gene>
<keyword evidence="3 7" id="KW-0812">Transmembrane</keyword>
<evidence type="ECO:0000313" key="9">
    <source>
        <dbReference type="Proteomes" id="UP000307943"/>
    </source>
</evidence>
<evidence type="ECO:0000256" key="3">
    <source>
        <dbReference type="ARBA" id="ARBA00022692"/>
    </source>
</evidence>
<dbReference type="InterPro" id="IPR052984">
    <property type="entry name" value="UPF0421"/>
</dbReference>
<dbReference type="Proteomes" id="UP000307943">
    <property type="component" value="Unassembled WGS sequence"/>
</dbReference>
<evidence type="ECO:0000256" key="1">
    <source>
        <dbReference type="ARBA" id="ARBA00004651"/>
    </source>
</evidence>
<keyword evidence="5 7" id="KW-0472">Membrane</keyword>
<evidence type="ECO:0000256" key="4">
    <source>
        <dbReference type="ARBA" id="ARBA00022989"/>
    </source>
</evidence>
<comment type="caution">
    <text evidence="8">The sequence shown here is derived from an EMBL/GenBank/DDBJ whole genome shotgun (WGS) entry which is preliminary data.</text>
</comment>
<feature type="transmembrane region" description="Helical" evidence="7">
    <location>
        <begin position="12"/>
        <end position="40"/>
    </location>
</feature>
<name>A0A5C4T8E0_9BACL</name>
<dbReference type="Pfam" id="PF06081">
    <property type="entry name" value="ArAE_1"/>
    <property type="match status" value="1"/>
</dbReference>
<sequence>MTFGARMLKTGIAVTLALYISTWLHFTPPVIAAVAAIFAMQPSIYRSWRYFLEQVQTNTLGAVIAMLAGTFFSNEPIAIGVVCILVIMLCMKFKMEETIGLTLVTVIAVMEASGQWGFALNRFLLSLIGIVSAFVINIAVLPPKPKEQFHEQVQSVFTQLSLLLRTAISDEIREKVFREQKQALQDGVASLAAKYKLLEEEHKKLKRAKYRQRRELVVDKQMLYTLQKGFEVLEAVQEHFFQAERTANMNKSYDRHLEKVIKFHEHVLLKFEDKLKPGSWDSTPLEEANDLFMRQATDGYNEGRNGALRLMIVAAAIYDYGHQTARLNRMVEHVDPDEEEIVEEARA</sequence>
<protein>
    <submittedName>
        <fullName evidence="8">Aromatic acid exporter family protein</fullName>
    </submittedName>
</protein>
<dbReference type="GO" id="GO:0005886">
    <property type="term" value="C:plasma membrane"/>
    <property type="evidence" value="ECO:0007669"/>
    <property type="project" value="UniProtKB-SubCell"/>
</dbReference>
<evidence type="ECO:0000256" key="2">
    <source>
        <dbReference type="ARBA" id="ARBA00022475"/>
    </source>
</evidence>
<dbReference type="EMBL" id="VDCQ01000025">
    <property type="protein sequence ID" value="TNJ64810.1"/>
    <property type="molecule type" value="Genomic_DNA"/>
</dbReference>
<feature type="coiled-coil region" evidence="6">
    <location>
        <begin position="181"/>
        <end position="215"/>
    </location>
</feature>
<reference evidence="8 9" key="1">
    <citation type="submission" date="2019-05" db="EMBL/GenBank/DDBJ databases">
        <title>We sequenced the genome of Paenibacillus hemerocallicola KCTC 33185 for further insight into its adaptation and study the phylogeny of Paenibacillus.</title>
        <authorList>
            <person name="Narsing Rao M.P."/>
        </authorList>
    </citation>
    <scope>NUCLEOTIDE SEQUENCE [LARGE SCALE GENOMIC DNA]</scope>
    <source>
        <strain evidence="8 9">KCTC 33185</strain>
    </source>
</reference>
<evidence type="ECO:0000256" key="7">
    <source>
        <dbReference type="SAM" id="Phobius"/>
    </source>
</evidence>
<keyword evidence="2" id="KW-1003">Cell membrane</keyword>
<evidence type="ECO:0000256" key="6">
    <source>
        <dbReference type="SAM" id="Coils"/>
    </source>
</evidence>
<keyword evidence="9" id="KW-1185">Reference proteome</keyword>
<organism evidence="8 9">
    <name type="scientific">Paenibacillus hemerocallicola</name>
    <dbReference type="NCBI Taxonomy" id="1172614"/>
    <lineage>
        <taxon>Bacteria</taxon>
        <taxon>Bacillati</taxon>
        <taxon>Bacillota</taxon>
        <taxon>Bacilli</taxon>
        <taxon>Bacillales</taxon>
        <taxon>Paenibacillaceae</taxon>
        <taxon>Paenibacillus</taxon>
    </lineage>
</organism>
<evidence type="ECO:0000313" key="8">
    <source>
        <dbReference type="EMBL" id="TNJ64810.1"/>
    </source>
</evidence>
<dbReference type="PANTHER" id="PTHR40064">
    <property type="entry name" value="MEMBRANE PROTEIN-RELATED"/>
    <property type="match status" value="1"/>
</dbReference>
<keyword evidence="4 7" id="KW-1133">Transmembrane helix</keyword>
<evidence type="ECO:0000256" key="5">
    <source>
        <dbReference type="ARBA" id="ARBA00023136"/>
    </source>
</evidence>
<dbReference type="OrthoDB" id="1653617at2"/>
<comment type="subcellular location">
    <subcellularLocation>
        <location evidence="1">Cell membrane</location>
        <topology evidence="1">Multi-pass membrane protein</topology>
    </subcellularLocation>
</comment>
<dbReference type="AlphaFoldDB" id="A0A5C4T8E0"/>
<dbReference type="InterPro" id="IPR010343">
    <property type="entry name" value="ArAE_1"/>
</dbReference>
<keyword evidence="6" id="KW-0175">Coiled coil</keyword>
<feature type="transmembrane region" description="Helical" evidence="7">
    <location>
        <begin position="123"/>
        <end position="141"/>
    </location>
</feature>
<accession>A0A5C4T8E0</accession>
<dbReference type="PANTHER" id="PTHR40064:SF1">
    <property type="entry name" value="MEMBRANE PROTEIN"/>
    <property type="match status" value="1"/>
</dbReference>